<keyword evidence="3" id="KW-1185">Reference proteome</keyword>
<dbReference type="Proteomes" id="UP000550729">
    <property type="component" value="Unassembled WGS sequence"/>
</dbReference>
<evidence type="ECO:0000313" key="3">
    <source>
        <dbReference type="Proteomes" id="UP000550729"/>
    </source>
</evidence>
<dbReference type="EMBL" id="JABBNB010000003">
    <property type="protein sequence ID" value="NMO00282.1"/>
    <property type="molecule type" value="Genomic_DNA"/>
</dbReference>
<evidence type="ECO:0000313" key="2">
    <source>
        <dbReference type="EMBL" id="NMO00282.1"/>
    </source>
</evidence>
<evidence type="ECO:0000256" key="1">
    <source>
        <dbReference type="SAM" id="MobiDB-lite"/>
    </source>
</evidence>
<protein>
    <recommendedName>
        <fullName evidence="4">Fibronectin type-III domain-containing protein</fullName>
    </recommendedName>
</protein>
<evidence type="ECO:0008006" key="4">
    <source>
        <dbReference type="Google" id="ProtNLM"/>
    </source>
</evidence>
<dbReference type="RefSeq" id="WP_170192794.1">
    <property type="nucleotide sequence ID" value="NZ_JABBNB010000003.1"/>
</dbReference>
<dbReference type="AlphaFoldDB" id="A0A848KPX1"/>
<name>A0A848KPX1_9ACTN</name>
<proteinExistence type="predicted"/>
<reference evidence="2 3" key="1">
    <citation type="submission" date="2020-04" db="EMBL/GenBank/DDBJ databases">
        <title>Gordonia sp. nov. TBRC 11910.</title>
        <authorList>
            <person name="Suriyachadkun C."/>
        </authorList>
    </citation>
    <scope>NUCLEOTIDE SEQUENCE [LARGE SCALE GENOMIC DNA]</scope>
    <source>
        <strain evidence="2 3">TBRC 11910</strain>
    </source>
</reference>
<comment type="caution">
    <text evidence="2">The sequence shown here is derived from an EMBL/GenBank/DDBJ whole genome shotgun (WGS) entry which is preliminary data.</text>
</comment>
<gene>
    <name evidence="2" type="ORF">HH308_03530</name>
</gene>
<organism evidence="2 3">
    <name type="scientific">Gordonia asplenii</name>
    <dbReference type="NCBI Taxonomy" id="2725283"/>
    <lineage>
        <taxon>Bacteria</taxon>
        <taxon>Bacillati</taxon>
        <taxon>Actinomycetota</taxon>
        <taxon>Actinomycetes</taxon>
        <taxon>Mycobacteriales</taxon>
        <taxon>Gordoniaceae</taxon>
        <taxon>Gordonia</taxon>
    </lineage>
</organism>
<sequence length="107" mass="11644">MRSHQPFEPISLQVSTQFDARSRSLTVTWHTPDDPSAFAHTRLFLAGSELPDRTYLTIVDAGDSSTMPVPPDVEPGTYRVDVETYSNGSWGGGRLTGTGSSPQFAID</sequence>
<feature type="region of interest" description="Disordered" evidence="1">
    <location>
        <begin position="88"/>
        <end position="107"/>
    </location>
</feature>
<accession>A0A848KPX1</accession>